<dbReference type="Proteomes" id="UP000325255">
    <property type="component" value="Unassembled WGS sequence"/>
</dbReference>
<dbReference type="GO" id="GO:0016747">
    <property type="term" value="F:acyltransferase activity, transferring groups other than amino-acyl groups"/>
    <property type="evidence" value="ECO:0007669"/>
    <property type="project" value="InterPro"/>
</dbReference>
<dbReference type="SUPFAM" id="SSF55729">
    <property type="entry name" value="Acyl-CoA N-acyltransferases (Nat)"/>
    <property type="match status" value="1"/>
</dbReference>
<dbReference type="OrthoDB" id="3190820at2"/>
<dbReference type="InterPro" id="IPR000182">
    <property type="entry name" value="GNAT_dom"/>
</dbReference>
<proteinExistence type="predicted"/>
<protein>
    <submittedName>
        <fullName evidence="2">GNAT family N-acetyltransferase</fullName>
    </submittedName>
</protein>
<evidence type="ECO:0000313" key="2">
    <source>
        <dbReference type="EMBL" id="KAA5611812.1"/>
    </source>
</evidence>
<dbReference type="EMBL" id="VWPK01000017">
    <property type="protein sequence ID" value="KAA5611812.1"/>
    <property type="molecule type" value="Genomic_DNA"/>
</dbReference>
<dbReference type="Gene3D" id="3.40.630.30">
    <property type="match status" value="1"/>
</dbReference>
<keyword evidence="2" id="KW-0808">Transferase</keyword>
<evidence type="ECO:0000313" key="3">
    <source>
        <dbReference type="Proteomes" id="UP000325255"/>
    </source>
</evidence>
<gene>
    <name evidence="2" type="ORF">F1189_12290</name>
</gene>
<name>A0A5M6IU65_9PROT</name>
<organism evidence="2 3">
    <name type="scientific">Rhodovastum atsumiense</name>
    <dbReference type="NCBI Taxonomy" id="504468"/>
    <lineage>
        <taxon>Bacteria</taxon>
        <taxon>Pseudomonadati</taxon>
        <taxon>Pseudomonadota</taxon>
        <taxon>Alphaproteobacteria</taxon>
        <taxon>Acetobacterales</taxon>
        <taxon>Acetobacteraceae</taxon>
        <taxon>Rhodovastum</taxon>
    </lineage>
</organism>
<accession>A0A5M6IU65</accession>
<sequence>MTKHTETALTYVTLTQADGAAFWVKLGPLATDAAAVKEIGSQIVNNERYTWVFALDGDEVVGCGAFVAPRKSGDPAWLDFGYVKPSHRWQGIWKELFDRRIALARSAEVTHLRVCTRVLARALEARGFATYQQRGSWSYMERDLTAAPTAKAA</sequence>
<keyword evidence="3" id="KW-1185">Reference proteome</keyword>
<dbReference type="InterPro" id="IPR016181">
    <property type="entry name" value="Acyl_CoA_acyltransferase"/>
</dbReference>
<comment type="caution">
    <text evidence="2">The sequence shown here is derived from an EMBL/GenBank/DDBJ whole genome shotgun (WGS) entry which is preliminary data.</text>
</comment>
<feature type="domain" description="N-acetyltransferase" evidence="1">
    <location>
        <begin position="9"/>
        <end position="145"/>
    </location>
</feature>
<evidence type="ECO:0000259" key="1">
    <source>
        <dbReference type="PROSITE" id="PS51186"/>
    </source>
</evidence>
<dbReference type="CDD" id="cd04301">
    <property type="entry name" value="NAT_SF"/>
    <property type="match status" value="1"/>
</dbReference>
<reference evidence="2 3" key="1">
    <citation type="submission" date="2019-09" db="EMBL/GenBank/DDBJ databases">
        <title>Genome sequence of Rhodovastum atsumiense, a diverse member of the Acetobacteraceae family of non-sulfur purple photosynthetic bacteria.</title>
        <authorList>
            <person name="Meyer T."/>
            <person name="Kyndt J."/>
        </authorList>
    </citation>
    <scope>NUCLEOTIDE SEQUENCE [LARGE SCALE GENOMIC DNA]</scope>
    <source>
        <strain evidence="2 3">DSM 21279</strain>
    </source>
</reference>
<dbReference type="Pfam" id="PF00583">
    <property type="entry name" value="Acetyltransf_1"/>
    <property type="match status" value="1"/>
</dbReference>
<dbReference type="AlphaFoldDB" id="A0A5M6IU65"/>
<dbReference type="PROSITE" id="PS51186">
    <property type="entry name" value="GNAT"/>
    <property type="match status" value="1"/>
</dbReference>
<dbReference type="RefSeq" id="WP_150041046.1">
    <property type="nucleotide sequence ID" value="NZ_OW485605.1"/>
</dbReference>